<dbReference type="EMBL" id="JASCZI010272003">
    <property type="protein sequence ID" value="MED6219066.1"/>
    <property type="molecule type" value="Genomic_DNA"/>
</dbReference>
<evidence type="ECO:0000256" key="5">
    <source>
        <dbReference type="ARBA" id="ARBA00023065"/>
    </source>
</evidence>
<dbReference type="SUPFAM" id="SSF53822">
    <property type="entry name" value="Periplasmic binding protein-like I"/>
    <property type="match status" value="1"/>
</dbReference>
<name>A0ABU6ZAR6_9FABA</name>
<keyword evidence="5" id="KW-0406">Ion transport</keyword>
<keyword evidence="8" id="KW-0325">Glycoprotein</keyword>
<dbReference type="InterPro" id="IPR001320">
    <property type="entry name" value="Iontro_rcpt_C"/>
</dbReference>
<evidence type="ECO:0000256" key="10">
    <source>
        <dbReference type="ARBA" id="ARBA00023303"/>
    </source>
</evidence>
<feature type="transmembrane region" description="Helical" evidence="11">
    <location>
        <begin position="501"/>
        <end position="524"/>
    </location>
</feature>
<evidence type="ECO:0000256" key="1">
    <source>
        <dbReference type="ARBA" id="ARBA00004141"/>
    </source>
</evidence>
<evidence type="ECO:0000259" key="12">
    <source>
        <dbReference type="SMART" id="SM00079"/>
    </source>
</evidence>
<sequence>MKELLAIIGTITHSEASLAGEINNATKNIPILLSLSSPAAAAAAARTQLPSSLSSRLPPLIQLGDDIKVHMQCLVAIVRRFKWQKVTTVYELNNGFSYDPSVLIDLSHSLRHVGSEIDNHLALPSLSSLSSQSELKSRIENELSQLKNKKNNRVFLIVHSSLELAIMLFEKAKQMGMMEKGYVWVIPNEVAALLDSVNSSVISSMQGVIGFKKHLMETSESYRKFKFKFPRRFALEYPQEEYTPSVFALQAYEAAFAVAKVSNKSQGMCNMKEFLVKEELHQSLTFSIIKVIGKSYREMAFWSPISGFSKNSVRRKAHEEISLKIGVPANSAFAQFVNVTYGQSKNEPSITGFSIDVFRAATKNLSYHLPYKFVPFHGTYDDMVNAVNNKTLDAAVGDISILAYRYQLVEFSQPYVESGLCMVVIEKPKKSKITWMFWNAFTKDMWLMMAAMHIFVGFVIWLIEREVNEELQGLGEMLWFLVTVIFFAHREPIRRPLARTVLAPWLFVILILSSSFTASLTSVMTVSKLEPSVLDIQTLQKRNASVGCDRNSFIVKYLTEVLKFKDENIRRMNSSDDYPAAFKNNVIEAAFFAVPHAKVFIAKYSCEGFVIAPGSTFMLGGFGFVFQKGSTLARNISEPLLKIIEDGETEKLEKHMLSKLTCFRSEEKAKDGPPLGYQPFLGLFCICGTIATLALLYIMICSTLKNVENLVRNIRGASAKLRRIRRWTTTHFAGIYSKIQSWSMRRANVALETRSSVEMVIDSEQIPQVVEVV</sequence>
<feature type="domain" description="Ionotropic glutamate receptor C-terminal" evidence="12">
    <location>
        <begin position="322"/>
        <end position="659"/>
    </location>
</feature>
<dbReference type="Pfam" id="PF00060">
    <property type="entry name" value="Lig_chan"/>
    <property type="match status" value="1"/>
</dbReference>
<accession>A0ABU6ZAR6</accession>
<dbReference type="Gene3D" id="1.10.287.70">
    <property type="match status" value="1"/>
</dbReference>
<evidence type="ECO:0000256" key="6">
    <source>
        <dbReference type="ARBA" id="ARBA00023136"/>
    </source>
</evidence>
<feature type="transmembrane region" description="Helical" evidence="11">
    <location>
        <begin position="445"/>
        <end position="464"/>
    </location>
</feature>
<dbReference type="Gene3D" id="3.40.50.2300">
    <property type="match status" value="1"/>
</dbReference>
<evidence type="ECO:0000256" key="11">
    <source>
        <dbReference type="SAM" id="Phobius"/>
    </source>
</evidence>
<comment type="caution">
    <text evidence="13">The sequence shown here is derived from an EMBL/GenBank/DDBJ whole genome shotgun (WGS) entry which is preliminary data.</text>
</comment>
<evidence type="ECO:0000256" key="9">
    <source>
        <dbReference type="ARBA" id="ARBA00023286"/>
    </source>
</evidence>
<evidence type="ECO:0000256" key="8">
    <source>
        <dbReference type="ARBA" id="ARBA00023180"/>
    </source>
</evidence>
<evidence type="ECO:0000313" key="13">
    <source>
        <dbReference type="EMBL" id="MED6219066.1"/>
    </source>
</evidence>
<gene>
    <name evidence="13" type="ORF">PIB30_032431</name>
</gene>
<dbReference type="Pfam" id="PF01094">
    <property type="entry name" value="ANF_receptor"/>
    <property type="match status" value="1"/>
</dbReference>
<reference evidence="13 14" key="1">
    <citation type="journal article" date="2023" name="Plants (Basel)">
        <title>Bridging the Gap: Combining Genomics and Transcriptomics Approaches to Understand Stylosanthes scabra, an Orphan Legume from the Brazilian Caatinga.</title>
        <authorList>
            <person name="Ferreira-Neto J.R.C."/>
            <person name="da Silva M.D."/>
            <person name="Binneck E."/>
            <person name="de Melo N.F."/>
            <person name="da Silva R.H."/>
            <person name="de Melo A.L.T.M."/>
            <person name="Pandolfi V."/>
            <person name="Bustamante F.O."/>
            <person name="Brasileiro-Vidal A.C."/>
            <person name="Benko-Iseppon A.M."/>
        </authorList>
    </citation>
    <scope>NUCLEOTIDE SEQUENCE [LARGE SCALE GENOMIC DNA]</scope>
    <source>
        <tissue evidence="13">Leaves</tissue>
    </source>
</reference>
<evidence type="ECO:0000256" key="7">
    <source>
        <dbReference type="ARBA" id="ARBA00023170"/>
    </source>
</evidence>
<keyword evidence="14" id="KW-1185">Reference proteome</keyword>
<keyword evidence="10" id="KW-0407">Ion channel</keyword>
<dbReference type="Proteomes" id="UP001341840">
    <property type="component" value="Unassembled WGS sequence"/>
</dbReference>
<dbReference type="InterPro" id="IPR015683">
    <property type="entry name" value="Ionotropic_Glu_rcpt"/>
</dbReference>
<protein>
    <recommendedName>
        <fullName evidence="12">Ionotropic glutamate receptor C-terminal domain-containing protein</fullName>
    </recommendedName>
</protein>
<keyword evidence="3 11" id="KW-0812">Transmembrane</keyword>
<feature type="transmembrane region" description="Helical" evidence="11">
    <location>
        <begin position="680"/>
        <end position="700"/>
    </location>
</feature>
<evidence type="ECO:0000256" key="2">
    <source>
        <dbReference type="ARBA" id="ARBA00022448"/>
    </source>
</evidence>
<dbReference type="InterPro" id="IPR001828">
    <property type="entry name" value="ANF_lig-bd_rcpt"/>
</dbReference>
<evidence type="ECO:0000256" key="3">
    <source>
        <dbReference type="ARBA" id="ARBA00022692"/>
    </source>
</evidence>
<dbReference type="SUPFAM" id="SSF53850">
    <property type="entry name" value="Periplasmic binding protein-like II"/>
    <property type="match status" value="1"/>
</dbReference>
<keyword evidence="6 11" id="KW-0472">Membrane</keyword>
<evidence type="ECO:0000313" key="14">
    <source>
        <dbReference type="Proteomes" id="UP001341840"/>
    </source>
</evidence>
<keyword evidence="2" id="KW-0813">Transport</keyword>
<proteinExistence type="predicted"/>
<organism evidence="13 14">
    <name type="scientific">Stylosanthes scabra</name>
    <dbReference type="NCBI Taxonomy" id="79078"/>
    <lineage>
        <taxon>Eukaryota</taxon>
        <taxon>Viridiplantae</taxon>
        <taxon>Streptophyta</taxon>
        <taxon>Embryophyta</taxon>
        <taxon>Tracheophyta</taxon>
        <taxon>Spermatophyta</taxon>
        <taxon>Magnoliopsida</taxon>
        <taxon>eudicotyledons</taxon>
        <taxon>Gunneridae</taxon>
        <taxon>Pentapetalae</taxon>
        <taxon>rosids</taxon>
        <taxon>fabids</taxon>
        <taxon>Fabales</taxon>
        <taxon>Fabaceae</taxon>
        <taxon>Papilionoideae</taxon>
        <taxon>50 kb inversion clade</taxon>
        <taxon>dalbergioids sensu lato</taxon>
        <taxon>Dalbergieae</taxon>
        <taxon>Pterocarpus clade</taxon>
        <taxon>Stylosanthes</taxon>
    </lineage>
</organism>
<dbReference type="Gene3D" id="3.40.190.10">
    <property type="entry name" value="Periplasmic binding protein-like II"/>
    <property type="match status" value="1"/>
</dbReference>
<keyword evidence="7" id="KW-0675">Receptor</keyword>
<feature type="transmembrane region" description="Helical" evidence="11">
    <location>
        <begin position="470"/>
        <end position="489"/>
    </location>
</feature>
<comment type="subcellular location">
    <subcellularLocation>
        <location evidence="1">Membrane</location>
        <topology evidence="1">Multi-pass membrane protein</topology>
    </subcellularLocation>
</comment>
<dbReference type="InterPro" id="IPR028082">
    <property type="entry name" value="Peripla_BP_I"/>
</dbReference>
<dbReference type="CDD" id="cd13686">
    <property type="entry name" value="GluR_Plant"/>
    <property type="match status" value="1"/>
</dbReference>
<keyword evidence="4 11" id="KW-1133">Transmembrane helix</keyword>
<dbReference type="SMART" id="SM00079">
    <property type="entry name" value="PBPe"/>
    <property type="match status" value="1"/>
</dbReference>
<keyword evidence="9" id="KW-1071">Ligand-gated ion channel</keyword>
<dbReference type="PANTHER" id="PTHR18966">
    <property type="entry name" value="IONOTROPIC GLUTAMATE RECEPTOR"/>
    <property type="match status" value="1"/>
</dbReference>
<evidence type="ECO:0000256" key="4">
    <source>
        <dbReference type="ARBA" id="ARBA00022989"/>
    </source>
</evidence>